<name>X0TNQ5_9ZZZZ</name>
<feature type="non-terminal residue" evidence="1">
    <location>
        <position position="1"/>
    </location>
</feature>
<dbReference type="AlphaFoldDB" id="X0TNQ5"/>
<accession>X0TNQ5</accession>
<reference evidence="1" key="1">
    <citation type="journal article" date="2014" name="Front. Microbiol.">
        <title>High frequency of phylogenetically diverse reductive dehalogenase-homologous genes in deep subseafloor sedimentary metagenomes.</title>
        <authorList>
            <person name="Kawai M."/>
            <person name="Futagami T."/>
            <person name="Toyoda A."/>
            <person name="Takaki Y."/>
            <person name="Nishi S."/>
            <person name="Hori S."/>
            <person name="Arai W."/>
            <person name="Tsubouchi T."/>
            <person name="Morono Y."/>
            <person name="Uchiyama I."/>
            <person name="Ito T."/>
            <person name="Fujiyama A."/>
            <person name="Inagaki F."/>
            <person name="Takami H."/>
        </authorList>
    </citation>
    <scope>NUCLEOTIDE SEQUENCE</scope>
    <source>
        <strain evidence="1">Expedition CK06-06</strain>
    </source>
</reference>
<comment type="caution">
    <text evidence="1">The sequence shown here is derived from an EMBL/GenBank/DDBJ whole genome shotgun (WGS) entry which is preliminary data.</text>
</comment>
<dbReference type="SUPFAM" id="SSF63825">
    <property type="entry name" value="YWTD domain"/>
    <property type="match status" value="1"/>
</dbReference>
<evidence type="ECO:0000313" key="1">
    <source>
        <dbReference type="EMBL" id="GAF89772.1"/>
    </source>
</evidence>
<dbReference type="EMBL" id="BARS01018012">
    <property type="protein sequence ID" value="GAF89772.1"/>
    <property type="molecule type" value="Genomic_DNA"/>
</dbReference>
<gene>
    <name evidence="1" type="ORF">S01H1_29387</name>
</gene>
<feature type="non-terminal residue" evidence="1">
    <location>
        <position position="276"/>
    </location>
</feature>
<organism evidence="1">
    <name type="scientific">marine sediment metagenome</name>
    <dbReference type="NCBI Taxonomy" id="412755"/>
    <lineage>
        <taxon>unclassified sequences</taxon>
        <taxon>metagenomes</taxon>
        <taxon>ecological metagenomes</taxon>
    </lineage>
</organism>
<sequence>IDVSRTELDKEYSIRLHRKLEIWGEAGTDTALALGRTTGLWFLGTLDTILWYSTLADTIPEGETTVGGPINELHNLGEDMYALLDSGVIWRKQALDTEFTLWATPAANTHYRDMWTVKGRVVVQKIATTGGGTNELWELDPDGAEAHNIDTFGDQVLVRGVVDAGAAVLAAVSDGYVYSYTLNAQDSLTVVAQTEMPLGEAPFSIAYNQGVVFYITADSALNGAAVILRGYIAEVLDANNNFIVGNAQLKFEVISDVGAFSTDQFSDMVVTRDEIW</sequence>
<proteinExistence type="predicted"/>
<protein>
    <submittedName>
        <fullName evidence="1">Uncharacterized protein</fullName>
    </submittedName>
</protein>